<proteinExistence type="predicted"/>
<feature type="compositionally biased region" description="Basic and acidic residues" evidence="1">
    <location>
        <begin position="316"/>
        <end position="326"/>
    </location>
</feature>
<reference evidence="2" key="2">
    <citation type="submission" date="2020-08" db="EMBL/GenBank/DDBJ databases">
        <authorList>
            <person name="Shumante A."/>
            <person name="Zimin A.V."/>
            <person name="Puiu D."/>
            <person name="Salzberg S.L."/>
        </authorList>
    </citation>
    <scope>NUCLEOTIDE SEQUENCE</scope>
    <source>
        <strain evidence="2">WC2-LM</strain>
        <tissue evidence="2">Liver</tissue>
    </source>
</reference>
<feature type="compositionally biased region" description="Low complexity" evidence="1">
    <location>
        <begin position="86"/>
        <end position="117"/>
    </location>
</feature>
<name>A0A5E4AMN7_MARMO</name>
<dbReference type="EMBL" id="WJEC01000882">
    <property type="protein sequence ID" value="KAF7480590.1"/>
    <property type="molecule type" value="Genomic_DNA"/>
</dbReference>
<reference evidence="3" key="1">
    <citation type="submission" date="2019-04" db="EMBL/GenBank/DDBJ databases">
        <authorList>
            <person name="Alioto T."/>
            <person name="Alioto T."/>
        </authorList>
    </citation>
    <scope>NUCLEOTIDE SEQUENCE [LARGE SCALE GENOMIC DNA]</scope>
</reference>
<feature type="compositionally biased region" description="Gly residues" evidence="1">
    <location>
        <begin position="69"/>
        <end position="80"/>
    </location>
</feature>
<organism evidence="3">
    <name type="scientific">Marmota monax</name>
    <name type="common">Woodchuck</name>
    <dbReference type="NCBI Taxonomy" id="9995"/>
    <lineage>
        <taxon>Eukaryota</taxon>
        <taxon>Metazoa</taxon>
        <taxon>Chordata</taxon>
        <taxon>Craniata</taxon>
        <taxon>Vertebrata</taxon>
        <taxon>Euteleostomi</taxon>
        <taxon>Mammalia</taxon>
        <taxon>Eutheria</taxon>
        <taxon>Euarchontoglires</taxon>
        <taxon>Glires</taxon>
        <taxon>Rodentia</taxon>
        <taxon>Sciuromorpha</taxon>
        <taxon>Sciuridae</taxon>
        <taxon>Xerinae</taxon>
        <taxon>Marmotini</taxon>
        <taxon>Marmota</taxon>
    </lineage>
</organism>
<feature type="compositionally biased region" description="Pro residues" evidence="1">
    <location>
        <begin position="296"/>
        <end position="310"/>
    </location>
</feature>
<gene>
    <name evidence="2" type="ORF">GHT09_008213</name>
    <name evidence="3" type="ORF">MONAX_5E008161</name>
</gene>
<dbReference type="AlphaFoldDB" id="A0A5E4AMN7"/>
<evidence type="ECO:0000313" key="2">
    <source>
        <dbReference type="EMBL" id="KAF7480590.1"/>
    </source>
</evidence>
<protein>
    <submittedName>
        <fullName evidence="3">Uncharacterized protein</fullName>
    </submittedName>
</protein>
<dbReference type="EMBL" id="CABDUW010000089">
    <property type="protein sequence ID" value="VTJ57939.1"/>
    <property type="molecule type" value="Genomic_DNA"/>
</dbReference>
<evidence type="ECO:0000313" key="3">
    <source>
        <dbReference type="EMBL" id="VTJ57939.1"/>
    </source>
</evidence>
<sequence>MGRRPARNADNRCTVQRNKSPGAPGPAAGLQGQSSPDSPAARGALARYRASSRPPPQRRARCLPSAQGAAGGLRGAGAGAGVSYLAQQPSARPAAARPAAAAAAGASRGDEAGAFLLSRRRRRRLSGGAQNIHGLSPGSRPPRPGRSRSQDAWGVCKALCPSNLLSRLRRAVCGPRERDPSPVLRLQPRLGQPLSPELSGSLSPTAKSPPLRLEKSVPCARGGRPGAPSVEAVAAPPALRAPSLAQLVTFHQLSSPAPQPRPMADAGSGQRPLSALCCHLLTPAPSLTSQKVEIPAAPPSLPPSPPPQGSTPPVDQDARDPQDHLTKMGKPSLRESCPGSEAIPCLHDSGDSDF</sequence>
<evidence type="ECO:0000256" key="1">
    <source>
        <dbReference type="SAM" id="MobiDB-lite"/>
    </source>
</evidence>
<dbReference type="Proteomes" id="UP000662637">
    <property type="component" value="Unassembled WGS sequence"/>
</dbReference>
<feature type="region of interest" description="Disordered" evidence="1">
    <location>
        <begin position="294"/>
        <end position="354"/>
    </location>
</feature>
<feature type="region of interest" description="Disordered" evidence="1">
    <location>
        <begin position="174"/>
        <end position="230"/>
    </location>
</feature>
<accession>A0A5E4AMN7</accession>
<feature type="region of interest" description="Disordered" evidence="1">
    <location>
        <begin position="1"/>
        <end position="150"/>
    </location>
</feature>
<feature type="compositionally biased region" description="Low complexity" evidence="1">
    <location>
        <begin position="190"/>
        <end position="204"/>
    </location>
</feature>